<evidence type="ECO:0000313" key="10">
    <source>
        <dbReference type="Proteomes" id="UP000325122"/>
    </source>
</evidence>
<dbReference type="EMBL" id="VWOJ01000001">
    <property type="protein sequence ID" value="KAA5805499.1"/>
    <property type="molecule type" value="Genomic_DNA"/>
</dbReference>
<dbReference type="CDD" id="cd06530">
    <property type="entry name" value="S26_SPase_I"/>
    <property type="match status" value="1"/>
</dbReference>
<dbReference type="EC" id="3.4.21.89" evidence="3 7"/>
<protein>
    <recommendedName>
        <fullName evidence="4 7">Signal peptidase I</fullName>
        <ecNumber evidence="3 7">3.4.21.89</ecNumber>
    </recommendedName>
</protein>
<dbReference type="InterPro" id="IPR036286">
    <property type="entry name" value="LexA/Signal_pep-like_sf"/>
</dbReference>
<keyword evidence="10" id="KW-1185">Reference proteome</keyword>
<feature type="domain" description="Peptidase S26" evidence="8">
    <location>
        <begin position="7"/>
        <end position="211"/>
    </location>
</feature>
<dbReference type="Gene3D" id="2.10.109.10">
    <property type="entry name" value="Umud Fragment, subunit A"/>
    <property type="match status" value="1"/>
</dbReference>
<dbReference type="PANTHER" id="PTHR43390:SF1">
    <property type="entry name" value="CHLOROPLAST PROCESSING PEPTIDASE"/>
    <property type="match status" value="1"/>
</dbReference>
<proteinExistence type="inferred from homology"/>
<evidence type="ECO:0000256" key="5">
    <source>
        <dbReference type="ARBA" id="ARBA00022801"/>
    </source>
</evidence>
<dbReference type="Pfam" id="PF10502">
    <property type="entry name" value="Peptidase_S26"/>
    <property type="match status" value="1"/>
</dbReference>
<name>A0A5M6ZL03_9PROT</name>
<evidence type="ECO:0000256" key="6">
    <source>
        <dbReference type="PIRSR" id="PIRSR600223-1"/>
    </source>
</evidence>
<organism evidence="9 10">
    <name type="scientific">Alkalicaulis satelles</name>
    <dbReference type="NCBI Taxonomy" id="2609175"/>
    <lineage>
        <taxon>Bacteria</taxon>
        <taxon>Pseudomonadati</taxon>
        <taxon>Pseudomonadota</taxon>
        <taxon>Alphaproteobacteria</taxon>
        <taxon>Maricaulales</taxon>
        <taxon>Maricaulaceae</taxon>
        <taxon>Alkalicaulis</taxon>
    </lineage>
</organism>
<dbReference type="InterPro" id="IPR019533">
    <property type="entry name" value="Peptidase_S26"/>
</dbReference>
<dbReference type="AlphaFoldDB" id="A0A5M6ZL03"/>
<dbReference type="GO" id="GO:0016020">
    <property type="term" value="C:membrane"/>
    <property type="evidence" value="ECO:0007669"/>
    <property type="project" value="UniProtKB-SubCell"/>
</dbReference>
<comment type="similarity">
    <text evidence="2 7">Belongs to the peptidase S26 family.</text>
</comment>
<reference evidence="9 10" key="1">
    <citation type="submission" date="2019-09" db="EMBL/GenBank/DDBJ databases">
        <authorList>
            <person name="Kevbrin V."/>
            <person name="Grouzdev D.S."/>
        </authorList>
    </citation>
    <scope>NUCLEOTIDE SEQUENCE [LARGE SCALE GENOMIC DNA]</scope>
    <source>
        <strain evidence="9 10">G-192</strain>
    </source>
</reference>
<evidence type="ECO:0000256" key="2">
    <source>
        <dbReference type="ARBA" id="ARBA00009370"/>
    </source>
</evidence>
<dbReference type="GO" id="GO:0006465">
    <property type="term" value="P:signal peptide processing"/>
    <property type="evidence" value="ECO:0007669"/>
    <property type="project" value="InterPro"/>
</dbReference>
<evidence type="ECO:0000256" key="4">
    <source>
        <dbReference type="ARBA" id="ARBA00019232"/>
    </source>
</evidence>
<dbReference type="PROSITE" id="PS00761">
    <property type="entry name" value="SPASE_I_3"/>
    <property type="match status" value="1"/>
</dbReference>
<dbReference type="PRINTS" id="PR00727">
    <property type="entry name" value="LEADERPTASE"/>
</dbReference>
<gene>
    <name evidence="9" type="primary">lepB</name>
    <name evidence="9" type="ORF">F1654_02420</name>
</gene>
<dbReference type="InterPro" id="IPR000223">
    <property type="entry name" value="Pept_S26A_signal_pept_1"/>
</dbReference>
<comment type="caution">
    <text evidence="9">The sequence shown here is derived from an EMBL/GenBank/DDBJ whole genome shotgun (WGS) entry which is preliminary data.</text>
</comment>
<dbReference type="SUPFAM" id="SSF51306">
    <property type="entry name" value="LexA/Signal peptidase"/>
    <property type="match status" value="1"/>
</dbReference>
<evidence type="ECO:0000256" key="1">
    <source>
        <dbReference type="ARBA" id="ARBA00000677"/>
    </source>
</evidence>
<dbReference type="GO" id="GO:0009003">
    <property type="term" value="F:signal peptidase activity"/>
    <property type="evidence" value="ECO:0007669"/>
    <property type="project" value="UniProtKB-EC"/>
</dbReference>
<evidence type="ECO:0000313" key="9">
    <source>
        <dbReference type="EMBL" id="KAA5805499.1"/>
    </source>
</evidence>
<feature type="active site" evidence="6">
    <location>
        <position position="35"/>
    </location>
</feature>
<keyword evidence="7" id="KW-0645">Protease</keyword>
<evidence type="ECO:0000256" key="7">
    <source>
        <dbReference type="RuleBase" id="RU362042"/>
    </source>
</evidence>
<sequence>MRANSSLLWTLVLAGVIALTVRTLVFQPFTIPSDSMRPALEPGDYVAVAKWPYGWSRLSLPLAPPLPRGRVFERLPERGDIVVFTPPHAPRTAYIKRVIGLPGDMVTVSGAVVHINGAPVPRGLVGEETRLSSDGEMTRYQVWQEILEGGRGYLVHDAGPGPLTEFGPVLVPDGHVFVLGDNRSESRDSRAAAPEGPGMAPVDHIIGRADRVLLSVRPDFSLWKPWTWTRIRTGRTFLSLDPEPR</sequence>
<dbReference type="Proteomes" id="UP000325122">
    <property type="component" value="Unassembled WGS sequence"/>
</dbReference>
<evidence type="ECO:0000259" key="8">
    <source>
        <dbReference type="Pfam" id="PF10502"/>
    </source>
</evidence>
<accession>A0A5M6ZL03</accession>
<dbReference type="GO" id="GO:0004252">
    <property type="term" value="F:serine-type endopeptidase activity"/>
    <property type="evidence" value="ECO:0007669"/>
    <property type="project" value="InterPro"/>
</dbReference>
<feature type="active site" evidence="6">
    <location>
        <position position="96"/>
    </location>
</feature>
<dbReference type="InterPro" id="IPR019758">
    <property type="entry name" value="Pept_S26A_signal_pept_1_CS"/>
</dbReference>
<evidence type="ECO:0000256" key="3">
    <source>
        <dbReference type="ARBA" id="ARBA00013208"/>
    </source>
</evidence>
<dbReference type="InterPro" id="IPR019757">
    <property type="entry name" value="Pept_S26A_signal_pept_1_Lys-AS"/>
</dbReference>
<dbReference type="PANTHER" id="PTHR43390">
    <property type="entry name" value="SIGNAL PEPTIDASE I"/>
    <property type="match status" value="1"/>
</dbReference>
<keyword evidence="5 7" id="KW-0378">Hydrolase</keyword>
<dbReference type="NCBIfam" id="TIGR02227">
    <property type="entry name" value="sigpep_I_bact"/>
    <property type="match status" value="1"/>
</dbReference>
<comment type="subcellular location">
    <subcellularLocation>
        <location evidence="7">Membrane</location>
        <topology evidence="7">Single-pass type II membrane protein</topology>
    </subcellularLocation>
</comment>
<dbReference type="PROSITE" id="PS00760">
    <property type="entry name" value="SPASE_I_2"/>
    <property type="match status" value="1"/>
</dbReference>
<comment type="catalytic activity">
    <reaction evidence="1 7">
        <text>Cleavage of hydrophobic, N-terminal signal or leader sequences from secreted and periplasmic proteins.</text>
        <dbReference type="EC" id="3.4.21.89"/>
    </reaction>
</comment>